<organism evidence="8">
    <name type="scientific">freshwater metagenome</name>
    <dbReference type="NCBI Taxonomy" id="449393"/>
    <lineage>
        <taxon>unclassified sequences</taxon>
        <taxon>metagenomes</taxon>
        <taxon>ecological metagenomes</taxon>
    </lineage>
</organism>
<evidence type="ECO:0000313" key="8">
    <source>
        <dbReference type="EMBL" id="CAB4324086.1"/>
    </source>
</evidence>
<protein>
    <submittedName>
        <fullName evidence="8">Unannotated protein</fullName>
    </submittedName>
</protein>
<keyword evidence="5 7" id="KW-1133">Transmembrane helix</keyword>
<feature type="transmembrane region" description="Helical" evidence="7">
    <location>
        <begin position="84"/>
        <end position="106"/>
    </location>
</feature>
<keyword evidence="2" id="KW-0813">Transport</keyword>
<feature type="transmembrane region" description="Helical" evidence="7">
    <location>
        <begin position="33"/>
        <end position="55"/>
    </location>
</feature>
<name>A0A6J5YH88_9ZZZZ</name>
<keyword evidence="6 7" id="KW-0472">Membrane</keyword>
<keyword evidence="4 7" id="KW-0812">Transmembrane</keyword>
<feature type="transmembrane region" description="Helical" evidence="7">
    <location>
        <begin position="143"/>
        <end position="167"/>
    </location>
</feature>
<proteinExistence type="predicted"/>
<dbReference type="EMBL" id="CAEMXZ010000101">
    <property type="protein sequence ID" value="CAB4324086.1"/>
    <property type="molecule type" value="Genomic_DNA"/>
</dbReference>
<dbReference type="NCBIfam" id="TIGR01528">
    <property type="entry name" value="NMN_trans_PnuC"/>
    <property type="match status" value="1"/>
</dbReference>
<sequence>MSARTQRMGVKIGDSAERRAVPWTGTPSMRREAVIGLIGGLVVTSIYVVAAQQIFGTPTTQLEFWSLVTSLACVWLCRTENVLANPIGIIAVVLTGVYFLGIALPGQGWLQLGFYVPVQFVGWWAWCRGGAGGTGLEVTRLSLNWWVVVVVGAIAAWAACWICFQWLYGPLEWMAWDTSIVAASITAQLLMTGKKLECWLWWQVPVNLSAIALYAATGAWAFAFLYIVYLVNATSGFLLWRRTLGEA</sequence>
<dbReference type="PANTHER" id="PTHR36122:SF2">
    <property type="entry name" value="NICOTINAMIDE RIBOSIDE TRANSPORTER PNUC"/>
    <property type="match status" value="1"/>
</dbReference>
<dbReference type="Pfam" id="PF04973">
    <property type="entry name" value="NMN_transporter"/>
    <property type="match status" value="1"/>
</dbReference>
<evidence type="ECO:0000256" key="3">
    <source>
        <dbReference type="ARBA" id="ARBA00022475"/>
    </source>
</evidence>
<reference evidence="8" key="1">
    <citation type="submission" date="2020-05" db="EMBL/GenBank/DDBJ databases">
        <authorList>
            <person name="Chiriac C."/>
            <person name="Salcher M."/>
            <person name="Ghai R."/>
            <person name="Kavagutti S V."/>
        </authorList>
    </citation>
    <scope>NUCLEOTIDE SEQUENCE</scope>
</reference>
<evidence type="ECO:0000256" key="6">
    <source>
        <dbReference type="ARBA" id="ARBA00023136"/>
    </source>
</evidence>
<evidence type="ECO:0000256" key="4">
    <source>
        <dbReference type="ARBA" id="ARBA00022692"/>
    </source>
</evidence>
<evidence type="ECO:0000256" key="2">
    <source>
        <dbReference type="ARBA" id="ARBA00022448"/>
    </source>
</evidence>
<dbReference type="PANTHER" id="PTHR36122">
    <property type="entry name" value="NICOTINAMIDE RIBOSIDE TRANSPORTER PNUC"/>
    <property type="match status" value="1"/>
</dbReference>
<evidence type="ECO:0000256" key="5">
    <source>
        <dbReference type="ARBA" id="ARBA00022989"/>
    </source>
</evidence>
<keyword evidence="3" id="KW-1003">Cell membrane</keyword>
<evidence type="ECO:0000256" key="7">
    <source>
        <dbReference type="SAM" id="Phobius"/>
    </source>
</evidence>
<dbReference type="InterPro" id="IPR006419">
    <property type="entry name" value="NMN_transpt_PnuC"/>
</dbReference>
<feature type="transmembrane region" description="Helical" evidence="7">
    <location>
        <begin position="112"/>
        <end position="131"/>
    </location>
</feature>
<accession>A0A6J5YH88</accession>
<evidence type="ECO:0000256" key="1">
    <source>
        <dbReference type="ARBA" id="ARBA00004651"/>
    </source>
</evidence>
<dbReference type="GO" id="GO:0034257">
    <property type="term" value="F:nicotinamide riboside transmembrane transporter activity"/>
    <property type="evidence" value="ECO:0007669"/>
    <property type="project" value="InterPro"/>
</dbReference>
<dbReference type="AlphaFoldDB" id="A0A6J5YH88"/>
<gene>
    <name evidence="8" type="ORF">UFOPK1392_01850</name>
</gene>
<feature type="transmembrane region" description="Helical" evidence="7">
    <location>
        <begin position="61"/>
        <end position="77"/>
    </location>
</feature>
<comment type="subcellular location">
    <subcellularLocation>
        <location evidence="1">Cell membrane</location>
        <topology evidence="1">Multi-pass membrane protein</topology>
    </subcellularLocation>
</comment>
<dbReference type="GO" id="GO:0005886">
    <property type="term" value="C:plasma membrane"/>
    <property type="evidence" value="ECO:0007669"/>
    <property type="project" value="UniProtKB-SubCell"/>
</dbReference>